<dbReference type="EMBL" id="UYRR01008234">
    <property type="protein sequence ID" value="VDK24189.1"/>
    <property type="molecule type" value="Genomic_DNA"/>
</dbReference>
<evidence type="ECO:0000313" key="4">
    <source>
        <dbReference type="Proteomes" id="UP000267096"/>
    </source>
</evidence>
<keyword evidence="2" id="KW-0326">Glycosidase</keyword>
<evidence type="ECO:0000256" key="1">
    <source>
        <dbReference type="ARBA" id="ARBA00022801"/>
    </source>
</evidence>
<sequence>MTGCETAEIRVFGEMSATGKFGKVSPPVILGLALRCLEQPPDCVFEAYRFEWSSTQQYHYMKDVVRTDCGGFWYGGGQVANQRWPLARDTNPFCQFLSADTLKVAQSSMERYWLNSNKLAIFVEDGVALWTEHWDGRLSLQAQVRDSCYENVMVKQSNGTQTELYDIHVKEWWRRDHVERLSFGSTSEPLFRGCECAG</sequence>
<dbReference type="GO" id="GO:0016798">
    <property type="term" value="F:hydrolase activity, acting on glycosyl bonds"/>
    <property type="evidence" value="ECO:0007669"/>
    <property type="project" value="UniProtKB-KW"/>
</dbReference>
<dbReference type="PANTHER" id="PTHR43053:SF4">
    <property type="entry name" value="MYOGENESIS-REGULATING GLYCOSIDASE"/>
    <property type="match status" value="1"/>
</dbReference>
<dbReference type="InterPro" id="IPR050985">
    <property type="entry name" value="Alpha-glycosidase_related"/>
</dbReference>
<evidence type="ECO:0000313" key="3">
    <source>
        <dbReference type="EMBL" id="VDK24189.1"/>
    </source>
</evidence>
<keyword evidence="1" id="KW-0378">Hydrolase</keyword>
<name>A0A3P6NLY9_ANISI</name>
<evidence type="ECO:0000256" key="2">
    <source>
        <dbReference type="ARBA" id="ARBA00023295"/>
    </source>
</evidence>
<dbReference type="Proteomes" id="UP000267096">
    <property type="component" value="Unassembled WGS sequence"/>
</dbReference>
<protein>
    <submittedName>
        <fullName evidence="3">Uncharacterized protein</fullName>
    </submittedName>
</protein>
<accession>A0A3P6NLY9</accession>
<dbReference type="OrthoDB" id="10070917at2759"/>
<reference evidence="3 4" key="1">
    <citation type="submission" date="2018-11" db="EMBL/GenBank/DDBJ databases">
        <authorList>
            <consortium name="Pathogen Informatics"/>
        </authorList>
    </citation>
    <scope>NUCLEOTIDE SEQUENCE [LARGE SCALE GENOMIC DNA]</scope>
</reference>
<dbReference type="PANTHER" id="PTHR43053">
    <property type="entry name" value="GLYCOSIDASE FAMILY 31"/>
    <property type="match status" value="1"/>
</dbReference>
<gene>
    <name evidence="3" type="ORF">ASIM_LOCUS4622</name>
</gene>
<organism evidence="3 4">
    <name type="scientific">Anisakis simplex</name>
    <name type="common">Herring worm</name>
    <dbReference type="NCBI Taxonomy" id="6269"/>
    <lineage>
        <taxon>Eukaryota</taxon>
        <taxon>Metazoa</taxon>
        <taxon>Ecdysozoa</taxon>
        <taxon>Nematoda</taxon>
        <taxon>Chromadorea</taxon>
        <taxon>Rhabditida</taxon>
        <taxon>Spirurina</taxon>
        <taxon>Ascaridomorpha</taxon>
        <taxon>Ascaridoidea</taxon>
        <taxon>Anisakidae</taxon>
        <taxon>Anisakis</taxon>
        <taxon>Anisakis simplex complex</taxon>
    </lineage>
</organism>
<dbReference type="AlphaFoldDB" id="A0A3P6NLY9"/>
<proteinExistence type="predicted"/>
<keyword evidence="4" id="KW-1185">Reference proteome</keyword>